<keyword evidence="3" id="KW-1185">Reference proteome</keyword>
<organism evidence="2 3">
    <name type="scientific">Stylosanthes scabra</name>
    <dbReference type="NCBI Taxonomy" id="79078"/>
    <lineage>
        <taxon>Eukaryota</taxon>
        <taxon>Viridiplantae</taxon>
        <taxon>Streptophyta</taxon>
        <taxon>Embryophyta</taxon>
        <taxon>Tracheophyta</taxon>
        <taxon>Spermatophyta</taxon>
        <taxon>Magnoliopsida</taxon>
        <taxon>eudicotyledons</taxon>
        <taxon>Gunneridae</taxon>
        <taxon>Pentapetalae</taxon>
        <taxon>rosids</taxon>
        <taxon>fabids</taxon>
        <taxon>Fabales</taxon>
        <taxon>Fabaceae</taxon>
        <taxon>Papilionoideae</taxon>
        <taxon>50 kb inversion clade</taxon>
        <taxon>dalbergioids sensu lato</taxon>
        <taxon>Dalbergieae</taxon>
        <taxon>Pterocarpus clade</taxon>
        <taxon>Stylosanthes</taxon>
    </lineage>
</organism>
<proteinExistence type="predicted"/>
<feature type="region of interest" description="Disordered" evidence="1">
    <location>
        <begin position="70"/>
        <end position="89"/>
    </location>
</feature>
<evidence type="ECO:0000256" key="1">
    <source>
        <dbReference type="SAM" id="MobiDB-lite"/>
    </source>
</evidence>
<accession>A0ABU6UU13</accession>
<sequence>MWVKPNSNRNLEWRTSSCGVAYPLDSCVIDAKRTSRASRGRKPCVNQSSGSKVIAFGSWRGAYNRSRRFHCGDGSPTRRSSKASKTSTLIRLSRSLGTSRKVCYRKTNIRVLETVGLTTSPRSTFP</sequence>
<gene>
    <name evidence="2" type="ORF">PIB30_093418</name>
</gene>
<name>A0ABU6UU13_9FABA</name>
<comment type="caution">
    <text evidence="2">The sequence shown here is derived from an EMBL/GenBank/DDBJ whole genome shotgun (WGS) entry which is preliminary data.</text>
</comment>
<reference evidence="2 3" key="1">
    <citation type="journal article" date="2023" name="Plants (Basel)">
        <title>Bridging the Gap: Combining Genomics and Transcriptomics Approaches to Understand Stylosanthes scabra, an Orphan Legume from the Brazilian Caatinga.</title>
        <authorList>
            <person name="Ferreira-Neto J.R.C."/>
            <person name="da Silva M.D."/>
            <person name="Binneck E."/>
            <person name="de Melo N.F."/>
            <person name="da Silva R.H."/>
            <person name="de Melo A.L.T.M."/>
            <person name="Pandolfi V."/>
            <person name="Bustamante F.O."/>
            <person name="Brasileiro-Vidal A.C."/>
            <person name="Benko-Iseppon A.M."/>
        </authorList>
    </citation>
    <scope>NUCLEOTIDE SEQUENCE [LARGE SCALE GENOMIC DNA]</scope>
    <source>
        <tissue evidence="2">Leaves</tissue>
    </source>
</reference>
<dbReference type="EMBL" id="JASCZI010122820">
    <property type="protein sequence ID" value="MED6164777.1"/>
    <property type="molecule type" value="Genomic_DNA"/>
</dbReference>
<dbReference type="Proteomes" id="UP001341840">
    <property type="component" value="Unassembled WGS sequence"/>
</dbReference>
<feature type="compositionally biased region" description="Low complexity" evidence="1">
    <location>
        <begin position="75"/>
        <end position="88"/>
    </location>
</feature>
<protein>
    <submittedName>
        <fullName evidence="2">Uncharacterized protein</fullName>
    </submittedName>
</protein>
<evidence type="ECO:0000313" key="2">
    <source>
        <dbReference type="EMBL" id="MED6164777.1"/>
    </source>
</evidence>
<evidence type="ECO:0000313" key="3">
    <source>
        <dbReference type="Proteomes" id="UP001341840"/>
    </source>
</evidence>